<evidence type="ECO:0000256" key="2">
    <source>
        <dbReference type="SAM" id="Phobius"/>
    </source>
</evidence>
<evidence type="ECO:0000313" key="4">
    <source>
        <dbReference type="Proteomes" id="UP000007014"/>
    </source>
</evidence>
<evidence type="ECO:0000313" key="3">
    <source>
        <dbReference type="EMBL" id="BAM81105.1"/>
    </source>
</evidence>
<reference evidence="3 4" key="1">
    <citation type="journal article" date="2004" name="Nature">
        <title>Genome sequence of the ultrasmall unicellular red alga Cyanidioschyzon merolae 10D.</title>
        <authorList>
            <person name="Matsuzaki M."/>
            <person name="Misumi O."/>
            <person name="Shin-i T."/>
            <person name="Maruyama S."/>
            <person name="Takahara M."/>
            <person name="Miyagishima S."/>
            <person name="Mori T."/>
            <person name="Nishida K."/>
            <person name="Yagisawa F."/>
            <person name="Nishida K."/>
            <person name="Yoshida Y."/>
            <person name="Nishimura Y."/>
            <person name="Nakao S."/>
            <person name="Kobayashi T."/>
            <person name="Momoyama Y."/>
            <person name="Higashiyama T."/>
            <person name="Minoda A."/>
            <person name="Sano M."/>
            <person name="Nomoto H."/>
            <person name="Oishi K."/>
            <person name="Hayashi H."/>
            <person name="Ohta F."/>
            <person name="Nishizaka S."/>
            <person name="Haga S."/>
            <person name="Miura S."/>
            <person name="Morishita T."/>
            <person name="Kabeya Y."/>
            <person name="Terasawa K."/>
            <person name="Suzuki Y."/>
            <person name="Ishii Y."/>
            <person name="Asakawa S."/>
            <person name="Takano H."/>
            <person name="Ohta N."/>
            <person name="Kuroiwa H."/>
            <person name="Tanaka K."/>
            <person name="Shimizu N."/>
            <person name="Sugano S."/>
            <person name="Sato N."/>
            <person name="Nozaki H."/>
            <person name="Ogasawara N."/>
            <person name="Kohara Y."/>
            <person name="Kuroiwa T."/>
        </authorList>
    </citation>
    <scope>NUCLEOTIDE SEQUENCE [LARGE SCALE GENOMIC DNA]</scope>
    <source>
        <strain evidence="3 4">10D</strain>
    </source>
</reference>
<dbReference type="GeneID" id="16994976"/>
<dbReference type="KEGG" id="cme:CYME_CMM276C"/>
<sequence length="239" mass="26469">MNAQIRNIALLFVVMHLVNKLDQKDERVILGARTAYATFLLTALLLNAFVRRLVIKKADGRLLEVPLKPTLQNPTPDPNVRQRLTVQEYDISLLDATRSQLFLQTALLVFLHWKMGSVAPLILQAIMGFVRQLDDPLIKIHLLGHRDTGALERPFKSEPNPLLKLLGLDPSRNQASARQGSDSHIDDTAVQSRSQPGETQHVTPVGDVGNVSDSSADEAIAQDSASDDEQKSMRGKKDD</sequence>
<dbReference type="HOGENOM" id="CLU_1162568_0_0_1"/>
<evidence type="ECO:0000256" key="1">
    <source>
        <dbReference type="SAM" id="MobiDB-lite"/>
    </source>
</evidence>
<keyword evidence="4" id="KW-1185">Reference proteome</keyword>
<dbReference type="GO" id="GO:0005739">
    <property type="term" value="C:mitochondrion"/>
    <property type="evidence" value="ECO:0007669"/>
    <property type="project" value="TreeGrafter"/>
</dbReference>
<dbReference type="Gramene" id="CMM276CT">
    <property type="protein sequence ID" value="CMM276CT"/>
    <property type="gene ID" value="CMM276C"/>
</dbReference>
<keyword evidence="2" id="KW-0812">Transmembrane</keyword>
<protein>
    <recommendedName>
        <fullName evidence="5">Inorganic phosphate transporter Pho88</fullName>
    </recommendedName>
</protein>
<keyword evidence="2" id="KW-0472">Membrane</keyword>
<dbReference type="AlphaFoldDB" id="M1V5R0"/>
<dbReference type="GO" id="GO:0045047">
    <property type="term" value="P:protein targeting to ER"/>
    <property type="evidence" value="ECO:0007669"/>
    <property type="project" value="InterPro"/>
</dbReference>
<dbReference type="PANTHER" id="PTHR28112:SF1">
    <property type="entry name" value="SRP-INDEPENDENT TARGETING PROTEIN 3"/>
    <property type="match status" value="1"/>
</dbReference>
<reference evidence="3 4" key="2">
    <citation type="journal article" date="2007" name="BMC Biol.">
        <title>A 100%-complete sequence reveals unusually simple genomic features in the hot-spring red alga Cyanidioschyzon merolae.</title>
        <authorList>
            <person name="Nozaki H."/>
            <person name="Takano H."/>
            <person name="Misumi O."/>
            <person name="Terasawa K."/>
            <person name="Matsuzaki M."/>
            <person name="Maruyama S."/>
            <person name="Nishida K."/>
            <person name="Yagisawa F."/>
            <person name="Yoshida Y."/>
            <person name="Fujiwara T."/>
            <person name="Takio S."/>
            <person name="Tamura K."/>
            <person name="Chung S.J."/>
            <person name="Nakamura S."/>
            <person name="Kuroiwa H."/>
            <person name="Tanaka K."/>
            <person name="Sato N."/>
            <person name="Kuroiwa T."/>
        </authorList>
    </citation>
    <scope>NUCLEOTIDE SEQUENCE [LARGE SCALE GENOMIC DNA]</scope>
    <source>
        <strain evidence="3 4">10D</strain>
    </source>
</reference>
<feature type="transmembrane region" description="Helical" evidence="2">
    <location>
        <begin position="30"/>
        <end position="50"/>
    </location>
</feature>
<dbReference type="InterPro" id="IPR012098">
    <property type="entry name" value="SND3_fun"/>
</dbReference>
<feature type="region of interest" description="Disordered" evidence="1">
    <location>
        <begin position="172"/>
        <end position="239"/>
    </location>
</feature>
<feature type="compositionally biased region" description="Polar residues" evidence="1">
    <location>
        <begin position="189"/>
        <end position="202"/>
    </location>
</feature>
<proteinExistence type="predicted"/>
<accession>M1V5R0</accession>
<dbReference type="OMA" id="NMDYDKG"/>
<dbReference type="GO" id="GO:0005783">
    <property type="term" value="C:endoplasmic reticulum"/>
    <property type="evidence" value="ECO:0007669"/>
    <property type="project" value="InterPro"/>
</dbReference>
<feature type="compositionally biased region" description="Basic and acidic residues" evidence="1">
    <location>
        <begin position="228"/>
        <end position="239"/>
    </location>
</feature>
<gene>
    <name evidence="3" type="ORF">CYME_CMM276C</name>
</gene>
<dbReference type="EMBL" id="AP006495">
    <property type="protein sequence ID" value="BAM81105.1"/>
    <property type="molecule type" value="Genomic_DNA"/>
</dbReference>
<dbReference type="PANTHER" id="PTHR28112">
    <property type="entry name" value="SRP-INDEPENDENT TARGETING PROTEIN 3"/>
    <property type="match status" value="1"/>
</dbReference>
<evidence type="ECO:0008006" key="5">
    <source>
        <dbReference type="Google" id="ProtNLM"/>
    </source>
</evidence>
<dbReference type="RefSeq" id="XP_005537141.1">
    <property type="nucleotide sequence ID" value="XM_005537084.1"/>
</dbReference>
<keyword evidence="2" id="KW-1133">Transmembrane helix</keyword>
<organism evidence="3 4">
    <name type="scientific">Cyanidioschyzon merolae (strain NIES-3377 / 10D)</name>
    <name type="common">Unicellular red alga</name>
    <dbReference type="NCBI Taxonomy" id="280699"/>
    <lineage>
        <taxon>Eukaryota</taxon>
        <taxon>Rhodophyta</taxon>
        <taxon>Bangiophyceae</taxon>
        <taxon>Cyanidiales</taxon>
        <taxon>Cyanidiaceae</taxon>
        <taxon>Cyanidioschyzon</taxon>
    </lineage>
</organism>
<dbReference type="OrthoDB" id="5611at2759"/>
<dbReference type="Proteomes" id="UP000007014">
    <property type="component" value="Chromosome 13"/>
</dbReference>
<dbReference type="Pfam" id="PF10032">
    <property type="entry name" value="Pho88"/>
    <property type="match status" value="1"/>
</dbReference>
<name>M1V5R0_CYAM1</name>
<dbReference type="eggNOG" id="KOG4554">
    <property type="taxonomic scope" value="Eukaryota"/>
</dbReference>